<gene>
    <name evidence="2" type="ORF">J7302_01830</name>
</gene>
<reference evidence="2 3" key="1">
    <citation type="submission" date="2021-04" db="EMBL/GenBank/DDBJ databases">
        <title>Pseudomonas boanensis sp. nov., a bacterium isolated from river water used for household purposes in Boane District, Mozambique.</title>
        <authorList>
            <person name="Nicklasson M."/>
            <person name="Martin-Rodriguez A.J."/>
            <person name="Thorell K."/>
            <person name="Neves L."/>
            <person name="Mussagy A."/>
            <person name="Rydberg H.A."/>
            <person name="Hernroth B."/>
            <person name="Svensson-Stadler L."/>
            <person name="Sjoling A."/>
        </authorList>
    </citation>
    <scope>NUCLEOTIDE SEQUENCE [LARGE SCALE GENOMIC DNA]</scope>
    <source>
        <strain evidence="2 3">DB1</strain>
    </source>
</reference>
<dbReference type="RefSeq" id="WP_215369547.1">
    <property type="nucleotide sequence ID" value="NZ_JAGTIS010000001.1"/>
</dbReference>
<proteinExistence type="predicted"/>
<sequence length="136" mass="15663">MRQFLRHPTDMPVELVRSKRGSQPLQRLHDISFGGVACNSTRAFRRGTAIELQIPLLGDHAHLTGIVAWCRKQLEDYLIGISFTSEESFFRARMVEQVCHIEHYRKQREAEVGHPLPVEVVAREWVDAHASDFFPV</sequence>
<keyword evidence="3" id="KW-1185">Reference proteome</keyword>
<evidence type="ECO:0000313" key="3">
    <source>
        <dbReference type="Proteomes" id="UP001519667"/>
    </source>
</evidence>
<feature type="domain" description="PilZ" evidence="1">
    <location>
        <begin position="2"/>
        <end position="85"/>
    </location>
</feature>
<dbReference type="Pfam" id="PF07238">
    <property type="entry name" value="PilZ"/>
    <property type="match status" value="1"/>
</dbReference>
<dbReference type="Gene3D" id="2.40.10.220">
    <property type="entry name" value="predicted glycosyltransferase like domains"/>
    <property type="match status" value="1"/>
</dbReference>
<protein>
    <submittedName>
        <fullName evidence="2">PilZ domain-containing protein</fullName>
    </submittedName>
</protein>
<comment type="caution">
    <text evidence="2">The sequence shown here is derived from an EMBL/GenBank/DDBJ whole genome shotgun (WGS) entry which is preliminary data.</text>
</comment>
<name>A0ABS5XCJ8_9GAMM</name>
<dbReference type="Proteomes" id="UP001519667">
    <property type="component" value="Unassembled WGS sequence"/>
</dbReference>
<dbReference type="EMBL" id="JAGTIS010000001">
    <property type="protein sequence ID" value="MBT8764886.1"/>
    <property type="molecule type" value="Genomic_DNA"/>
</dbReference>
<evidence type="ECO:0000313" key="2">
    <source>
        <dbReference type="EMBL" id="MBT8764886.1"/>
    </source>
</evidence>
<dbReference type="SUPFAM" id="SSF141371">
    <property type="entry name" value="PilZ domain-like"/>
    <property type="match status" value="1"/>
</dbReference>
<organism evidence="2 3">
    <name type="scientific">Metapseudomonas boanensis</name>
    <dbReference type="NCBI Taxonomy" id="2822138"/>
    <lineage>
        <taxon>Bacteria</taxon>
        <taxon>Pseudomonadati</taxon>
        <taxon>Pseudomonadota</taxon>
        <taxon>Gammaproteobacteria</taxon>
        <taxon>Pseudomonadales</taxon>
        <taxon>Pseudomonadaceae</taxon>
        <taxon>Metapseudomonas</taxon>
    </lineage>
</organism>
<accession>A0ABS5XCJ8</accession>
<dbReference type="InterPro" id="IPR009875">
    <property type="entry name" value="PilZ_domain"/>
</dbReference>
<evidence type="ECO:0000259" key="1">
    <source>
        <dbReference type="Pfam" id="PF07238"/>
    </source>
</evidence>